<accession>A0A0D5C4E7</accession>
<evidence type="ECO:0000313" key="1">
    <source>
        <dbReference type="EMBL" id="AJW71408.1"/>
    </source>
</evidence>
<evidence type="ECO:0000313" key="2">
    <source>
        <dbReference type="Proteomes" id="UP000032408"/>
    </source>
</evidence>
<protein>
    <submittedName>
        <fullName evidence="1">Uncharacterized protein</fullName>
    </submittedName>
</protein>
<dbReference type="KEGG" id="nin:NADRNF5_1730"/>
<name>A0A0D5C4E7_9ARCH</name>
<reference evidence="1 2" key="2">
    <citation type="journal article" date="2016" name="ISME J.">
        <title>Physiological and genomic characterization of two novel marine thaumarchaeal strains indicates niche differentiation.</title>
        <authorList>
            <person name="Bayer B."/>
            <person name="Vojvoda J."/>
            <person name="Offre P."/>
            <person name="Alves R.J."/>
            <person name="Elisabeth N.H."/>
            <person name="Garcia J.A."/>
            <person name="Volland J.M."/>
            <person name="Srivastava A."/>
            <person name="Schleper C."/>
            <person name="Herndl G.J."/>
        </authorList>
    </citation>
    <scope>NUCLEOTIDE SEQUENCE [LARGE SCALE GENOMIC DNA]</scope>
    <source>
        <strain evidence="1 2">NF5</strain>
    </source>
</reference>
<keyword evidence="2" id="KW-1185">Reference proteome</keyword>
<dbReference type="Proteomes" id="UP000032408">
    <property type="component" value="Chromosome"/>
</dbReference>
<dbReference type="AlphaFoldDB" id="A0A0D5C4E7"/>
<gene>
    <name evidence="1" type="ORF">NADRNF5_1730</name>
</gene>
<organism evidence="1 2">
    <name type="scientific">Nitrosopumilus adriaticus</name>
    <dbReference type="NCBI Taxonomy" id="1580092"/>
    <lineage>
        <taxon>Archaea</taxon>
        <taxon>Nitrososphaerota</taxon>
        <taxon>Nitrososphaeria</taxon>
        <taxon>Nitrosopumilales</taxon>
        <taxon>Nitrosopumilaceae</taxon>
        <taxon>Nitrosopumilus</taxon>
    </lineage>
</organism>
<proteinExistence type="predicted"/>
<dbReference type="EMBL" id="CP011070">
    <property type="protein sequence ID" value="AJW71408.1"/>
    <property type="molecule type" value="Genomic_DNA"/>
</dbReference>
<dbReference type="HOGENOM" id="CLU_3371270_0_0_2"/>
<reference evidence="2" key="1">
    <citation type="submission" date="2015-03" db="EMBL/GenBank/DDBJ databases">
        <title>Characterization of two novel Thaumarchaeota isolated from the Northern Adriatic Sea.</title>
        <authorList>
            <person name="Bayer B."/>
            <person name="Vojvoda J."/>
            <person name="Offre P."/>
            <person name="Srivastava A."/>
            <person name="Elisabeth N."/>
            <person name="Garcia J.A.L."/>
            <person name="Schleper C."/>
            <person name="Herndl G.J."/>
        </authorList>
    </citation>
    <scope>NUCLEOTIDE SEQUENCE [LARGE SCALE GENOMIC DNA]</scope>
    <source>
        <strain evidence="2">NF5</strain>
    </source>
</reference>
<sequence>MQVYAVMIIADKMNRSKTNAVKGLIAISLISQND</sequence>